<gene>
    <name evidence="1" type="ORF">PoB_000505800</name>
</gene>
<evidence type="ECO:0000313" key="2">
    <source>
        <dbReference type="Proteomes" id="UP000735302"/>
    </source>
</evidence>
<dbReference type="Proteomes" id="UP000735302">
    <property type="component" value="Unassembled WGS sequence"/>
</dbReference>
<sequence>MRFTEKRFEWWDMIANVWASSPPLQIQHLAGNTHSRCSQISSARRKVTKLRFEDVIDEKRLKQSWHGHFTRCQKLCKGDLAEERRKGRQKKKWEGKIRKWTDLEFRDTLRGADNKDR</sequence>
<keyword evidence="2" id="KW-1185">Reference proteome</keyword>
<name>A0AAV3Y802_9GAST</name>
<evidence type="ECO:0000313" key="1">
    <source>
        <dbReference type="EMBL" id="GFN78552.1"/>
    </source>
</evidence>
<dbReference type="EMBL" id="BLXT01000588">
    <property type="protein sequence ID" value="GFN78552.1"/>
    <property type="molecule type" value="Genomic_DNA"/>
</dbReference>
<proteinExistence type="predicted"/>
<dbReference type="AlphaFoldDB" id="A0AAV3Y802"/>
<accession>A0AAV3Y802</accession>
<reference evidence="1 2" key="1">
    <citation type="journal article" date="2021" name="Elife">
        <title>Chloroplast acquisition without the gene transfer in kleptoplastic sea slugs, Plakobranchus ocellatus.</title>
        <authorList>
            <person name="Maeda T."/>
            <person name="Takahashi S."/>
            <person name="Yoshida T."/>
            <person name="Shimamura S."/>
            <person name="Takaki Y."/>
            <person name="Nagai Y."/>
            <person name="Toyoda A."/>
            <person name="Suzuki Y."/>
            <person name="Arimoto A."/>
            <person name="Ishii H."/>
            <person name="Satoh N."/>
            <person name="Nishiyama T."/>
            <person name="Hasebe M."/>
            <person name="Maruyama T."/>
            <person name="Minagawa J."/>
            <person name="Obokata J."/>
            <person name="Shigenobu S."/>
        </authorList>
    </citation>
    <scope>NUCLEOTIDE SEQUENCE [LARGE SCALE GENOMIC DNA]</scope>
</reference>
<organism evidence="1 2">
    <name type="scientific">Plakobranchus ocellatus</name>
    <dbReference type="NCBI Taxonomy" id="259542"/>
    <lineage>
        <taxon>Eukaryota</taxon>
        <taxon>Metazoa</taxon>
        <taxon>Spiralia</taxon>
        <taxon>Lophotrochozoa</taxon>
        <taxon>Mollusca</taxon>
        <taxon>Gastropoda</taxon>
        <taxon>Heterobranchia</taxon>
        <taxon>Euthyneura</taxon>
        <taxon>Panpulmonata</taxon>
        <taxon>Sacoglossa</taxon>
        <taxon>Placobranchoidea</taxon>
        <taxon>Plakobranchidae</taxon>
        <taxon>Plakobranchus</taxon>
    </lineage>
</organism>
<protein>
    <submittedName>
        <fullName evidence="1">Uncharacterized protein</fullName>
    </submittedName>
</protein>
<comment type="caution">
    <text evidence="1">The sequence shown here is derived from an EMBL/GenBank/DDBJ whole genome shotgun (WGS) entry which is preliminary data.</text>
</comment>